<protein>
    <submittedName>
        <fullName evidence="3">Trichothecene 3-O-acetyltransferase</fullName>
    </submittedName>
</protein>
<reference evidence="3" key="3">
    <citation type="submission" date="2011-03" db="EMBL/GenBank/DDBJ databases">
        <title>Annotation of Magnaporthe poae ATCC 64411.</title>
        <authorList>
            <person name="Ma L.-J."/>
            <person name="Dead R."/>
            <person name="Young S.K."/>
            <person name="Zeng Q."/>
            <person name="Gargeya S."/>
            <person name="Fitzgerald M."/>
            <person name="Haas B."/>
            <person name="Abouelleil A."/>
            <person name="Alvarado L."/>
            <person name="Arachchi H.M."/>
            <person name="Berlin A."/>
            <person name="Brown A."/>
            <person name="Chapman S.B."/>
            <person name="Chen Z."/>
            <person name="Dunbar C."/>
            <person name="Freedman E."/>
            <person name="Gearin G."/>
            <person name="Gellesch M."/>
            <person name="Goldberg J."/>
            <person name="Griggs A."/>
            <person name="Gujja S."/>
            <person name="Heiman D."/>
            <person name="Howarth C."/>
            <person name="Larson L."/>
            <person name="Lui A."/>
            <person name="MacDonald P.J.P."/>
            <person name="Mehta T."/>
            <person name="Montmayeur A."/>
            <person name="Murphy C."/>
            <person name="Neiman D."/>
            <person name="Pearson M."/>
            <person name="Priest M."/>
            <person name="Roberts A."/>
            <person name="Saif S."/>
            <person name="Shea T."/>
            <person name="Shenoy N."/>
            <person name="Sisk P."/>
            <person name="Stolte C."/>
            <person name="Sykes S."/>
            <person name="Yandava C."/>
            <person name="Wortman J."/>
            <person name="Nusbaum C."/>
            <person name="Birren B."/>
        </authorList>
    </citation>
    <scope>NUCLEOTIDE SEQUENCE</scope>
    <source>
        <strain evidence="3">ATCC 64411</strain>
    </source>
</reference>
<keyword evidence="1 3" id="KW-0808">Transferase</keyword>
<evidence type="ECO:0000313" key="3">
    <source>
        <dbReference type="EMBL" id="KLU87295.1"/>
    </source>
</evidence>
<accession>A0A0C4E1N1</accession>
<dbReference type="GO" id="GO:0016740">
    <property type="term" value="F:transferase activity"/>
    <property type="evidence" value="ECO:0007669"/>
    <property type="project" value="UniProtKB-KW"/>
</dbReference>
<name>A0A0C4E1N1_MAGP6</name>
<dbReference type="EMBL" id="ADBL01001519">
    <property type="status" value="NOT_ANNOTATED_CDS"/>
    <property type="molecule type" value="Genomic_DNA"/>
</dbReference>
<dbReference type="EMBL" id="GL876970">
    <property type="protein sequence ID" value="KLU87295.1"/>
    <property type="molecule type" value="Genomic_DNA"/>
</dbReference>
<reference evidence="4" key="4">
    <citation type="journal article" date="2015" name="G3 (Bethesda)">
        <title>Genome sequences of three phytopathogenic species of the Magnaporthaceae family of fungi.</title>
        <authorList>
            <person name="Okagaki L.H."/>
            <person name="Nunes C.C."/>
            <person name="Sailsbery J."/>
            <person name="Clay B."/>
            <person name="Brown D."/>
            <person name="John T."/>
            <person name="Oh Y."/>
            <person name="Young N."/>
            <person name="Fitzgerald M."/>
            <person name="Haas B.J."/>
            <person name="Zeng Q."/>
            <person name="Young S."/>
            <person name="Adiconis X."/>
            <person name="Fan L."/>
            <person name="Levin J.Z."/>
            <person name="Mitchell T.K."/>
            <person name="Okubara P.A."/>
            <person name="Farman M.L."/>
            <person name="Kohn L.M."/>
            <person name="Birren B."/>
            <person name="Ma L.-J."/>
            <person name="Dean R.A."/>
        </authorList>
    </citation>
    <scope>NUCLEOTIDE SEQUENCE</scope>
    <source>
        <strain evidence="4">ATCC 64411 / 73-15</strain>
    </source>
</reference>
<proteinExistence type="predicted"/>
<dbReference type="PANTHER" id="PTHR31896:SF64">
    <property type="entry name" value="TRICHOTHECENE 3-O-ACETYLTRANSFERASE"/>
    <property type="match status" value="1"/>
</dbReference>
<dbReference type="InterPro" id="IPR054710">
    <property type="entry name" value="Tri101-like_N"/>
</dbReference>
<dbReference type="STRING" id="644358.A0A0C4E1N1"/>
<dbReference type="OMA" id="AFIWQSV"/>
<feature type="domain" description="Trichothecene 3-O-acetyltransferase-like N-terminal" evidence="2">
    <location>
        <begin position="23"/>
        <end position="175"/>
    </location>
</feature>
<evidence type="ECO:0000256" key="1">
    <source>
        <dbReference type="ARBA" id="ARBA00022679"/>
    </source>
</evidence>
<dbReference type="Gene3D" id="3.30.559.10">
    <property type="entry name" value="Chloramphenicol acetyltransferase-like domain"/>
    <property type="match status" value="2"/>
</dbReference>
<dbReference type="Pfam" id="PF22664">
    <property type="entry name" value="TRI-like_N"/>
    <property type="match status" value="1"/>
</dbReference>
<dbReference type="OrthoDB" id="1862401at2759"/>
<dbReference type="InterPro" id="IPR023213">
    <property type="entry name" value="CAT-like_dom_sf"/>
</dbReference>
<evidence type="ECO:0000259" key="2">
    <source>
        <dbReference type="Pfam" id="PF22664"/>
    </source>
</evidence>
<reference evidence="4" key="5">
    <citation type="submission" date="2015-06" db="UniProtKB">
        <authorList>
            <consortium name="EnsemblFungi"/>
        </authorList>
    </citation>
    <scope>IDENTIFICATION</scope>
    <source>
        <strain evidence="4">ATCC 64411</strain>
    </source>
</reference>
<dbReference type="VEuPathDB" id="FungiDB:MAPG_06296"/>
<dbReference type="PANTHER" id="PTHR31896">
    <property type="entry name" value="FAMILY REGULATORY PROTEIN, PUTATIVE (AFU_ORTHOLOGUE AFUA_3G14730)-RELATED"/>
    <property type="match status" value="1"/>
</dbReference>
<gene>
    <name evidence="3" type="ORF">MAPG_06296</name>
</gene>
<evidence type="ECO:0000313" key="4">
    <source>
        <dbReference type="EnsemblFungi" id="MAPG_06296T0"/>
    </source>
</evidence>
<dbReference type="AlphaFoldDB" id="A0A0C4E1N1"/>
<dbReference type="Proteomes" id="UP000011715">
    <property type="component" value="Unassembled WGS sequence"/>
</dbReference>
<reference evidence="5" key="1">
    <citation type="submission" date="2010-05" db="EMBL/GenBank/DDBJ databases">
        <title>The genome sequence of Magnaporthe poae strain ATCC 64411.</title>
        <authorList>
            <person name="Ma L.-J."/>
            <person name="Dead R."/>
            <person name="Young S."/>
            <person name="Zeng Q."/>
            <person name="Koehrsen M."/>
            <person name="Alvarado L."/>
            <person name="Berlin A."/>
            <person name="Chapman S.B."/>
            <person name="Chen Z."/>
            <person name="Freedman E."/>
            <person name="Gellesch M."/>
            <person name="Goldberg J."/>
            <person name="Griggs A."/>
            <person name="Gujja S."/>
            <person name="Heilman E.R."/>
            <person name="Heiman D."/>
            <person name="Hepburn T."/>
            <person name="Howarth C."/>
            <person name="Jen D."/>
            <person name="Larson L."/>
            <person name="Mehta T."/>
            <person name="Neiman D."/>
            <person name="Pearson M."/>
            <person name="Roberts A."/>
            <person name="Saif S."/>
            <person name="Shea T."/>
            <person name="Shenoy N."/>
            <person name="Sisk P."/>
            <person name="Stolte C."/>
            <person name="Sykes S."/>
            <person name="Walk T."/>
            <person name="White J."/>
            <person name="Yandava C."/>
            <person name="Haas B."/>
            <person name="Nusbaum C."/>
            <person name="Birren B."/>
        </authorList>
    </citation>
    <scope>NUCLEOTIDE SEQUENCE [LARGE SCALE GENOMIC DNA]</scope>
    <source>
        <strain evidence="5">ATCC 64411 / 73-15</strain>
    </source>
</reference>
<keyword evidence="5" id="KW-1185">Reference proteome</keyword>
<dbReference type="eggNOG" id="ENOG502SHVS">
    <property type="taxonomic scope" value="Eukaryota"/>
</dbReference>
<sequence length="481" mass="51721">MDAAHDSLDVALDILGQQPLLQIYTQITLIFAVPDDTRHEQIVQTLSEGLRRATTSFPWIAGQVVNEGAGNGSTGVFKIKGLAPAPRLVVKDFRHDNAAPSLKDLVDAGFPMSMLDEKLLASRMTLPGNVEGPREVLSVQANFVRGGLLLTFAAAHSVVDAVGQAEVMGLISEACRGDGFTADELRIGNLRRDNLVPLLDESYQPGLELRDQVRGTGGTLPPPPPAPGPPPVCSWVYFNFSAESLAGIKDLASQTIPAGSPVQFVSTDDALSAFVWKSVARARLPRLLSEAASNDERKVKFTRAIDIRTHLGLPPTYPGLMQTLWYHRHGLRRLTEVPLGVLAADLRAPLLPNPETQNGVSAGDVVPSWDVARHARAIMTYVARTSDLSGVSFTATVDPASDLMLSSWAKLGPALYGLDFGLGLGAPVAVRRPRFDPFESLAYLMPRAPDGGIALAISLRDEDLERLRADADFAKFVAFVG</sequence>
<evidence type="ECO:0000313" key="5">
    <source>
        <dbReference type="Proteomes" id="UP000011715"/>
    </source>
</evidence>
<dbReference type="InterPro" id="IPR051283">
    <property type="entry name" value="Sec_Metabolite_Acyltrans"/>
</dbReference>
<organism evidence="4 5">
    <name type="scientific">Magnaporthiopsis poae (strain ATCC 64411 / 73-15)</name>
    <name type="common">Kentucky bluegrass fungus</name>
    <name type="synonym">Magnaporthe poae</name>
    <dbReference type="NCBI Taxonomy" id="644358"/>
    <lineage>
        <taxon>Eukaryota</taxon>
        <taxon>Fungi</taxon>
        <taxon>Dikarya</taxon>
        <taxon>Ascomycota</taxon>
        <taxon>Pezizomycotina</taxon>
        <taxon>Sordariomycetes</taxon>
        <taxon>Sordariomycetidae</taxon>
        <taxon>Magnaporthales</taxon>
        <taxon>Magnaporthaceae</taxon>
        <taxon>Magnaporthiopsis</taxon>
    </lineage>
</organism>
<dbReference type="EnsemblFungi" id="MAPG_06296T0">
    <property type="protein sequence ID" value="MAPG_06296T0"/>
    <property type="gene ID" value="MAPG_06296"/>
</dbReference>
<reference evidence="3" key="2">
    <citation type="submission" date="2010-05" db="EMBL/GenBank/DDBJ databases">
        <title>The Genome Sequence of Magnaporthe poae strain ATCC 64411.</title>
        <authorList>
            <consortium name="The Broad Institute Genome Sequencing Platform"/>
            <consortium name="Broad Institute Genome Sequencing Center for Infectious Disease"/>
            <person name="Ma L.-J."/>
            <person name="Dead R."/>
            <person name="Young S."/>
            <person name="Zeng Q."/>
            <person name="Koehrsen M."/>
            <person name="Alvarado L."/>
            <person name="Berlin A."/>
            <person name="Chapman S.B."/>
            <person name="Chen Z."/>
            <person name="Freedman E."/>
            <person name="Gellesch M."/>
            <person name="Goldberg J."/>
            <person name="Griggs A."/>
            <person name="Gujja S."/>
            <person name="Heilman E.R."/>
            <person name="Heiman D."/>
            <person name="Hepburn T."/>
            <person name="Howarth C."/>
            <person name="Jen D."/>
            <person name="Larson L."/>
            <person name="Mehta T."/>
            <person name="Neiman D."/>
            <person name="Pearson M."/>
            <person name="Roberts A."/>
            <person name="Saif S."/>
            <person name="Shea T."/>
            <person name="Shenoy N."/>
            <person name="Sisk P."/>
            <person name="Stolte C."/>
            <person name="Sykes S."/>
            <person name="Walk T."/>
            <person name="White J."/>
            <person name="Yandava C."/>
            <person name="Haas B."/>
            <person name="Nusbaum C."/>
            <person name="Birren B."/>
        </authorList>
    </citation>
    <scope>NUCLEOTIDE SEQUENCE</scope>
    <source>
        <strain evidence="3">ATCC 64411</strain>
    </source>
</reference>